<sequence>MSIADFTPAQTQDLATSLAVLLLHDLQVEVSADNLTEALSAAGVTVASYLPSLYANAIERGLKVSKALAGPSAGGAAAAAPAAGAGAAAPKKEEQKEEEEEADLGGGMDMFGVRLTAVSTPVVIKQRKVRIIREPIPIRAPSVYQGGVLADKVTRVEPITRWTTFDTTS</sequence>
<proteinExistence type="inferred from homology"/>
<dbReference type="GO" id="GO:0022625">
    <property type="term" value="C:cytosolic large ribosomal subunit"/>
    <property type="evidence" value="ECO:0007669"/>
    <property type="project" value="TreeGrafter"/>
</dbReference>
<evidence type="ECO:0000256" key="2">
    <source>
        <dbReference type="ARBA" id="ARBA00022980"/>
    </source>
</evidence>
<dbReference type="PANTHER" id="PTHR45696">
    <property type="entry name" value="60S ACIDIC RIBOSOMAL PROTEIN P1"/>
    <property type="match status" value="1"/>
</dbReference>
<evidence type="ECO:0000256" key="1">
    <source>
        <dbReference type="ARBA" id="ARBA00005436"/>
    </source>
</evidence>
<protein>
    <recommendedName>
        <fullName evidence="7">60S acidic ribosomal protein P1</fullName>
    </recommendedName>
</protein>
<evidence type="ECO:0000256" key="4">
    <source>
        <dbReference type="SAM" id="MobiDB-lite"/>
    </source>
</evidence>
<dbReference type="GO" id="GO:0003735">
    <property type="term" value="F:structural constituent of ribosome"/>
    <property type="evidence" value="ECO:0007669"/>
    <property type="project" value="TreeGrafter"/>
</dbReference>
<gene>
    <name evidence="5" type="ORF">DYB25_012494</name>
</gene>
<evidence type="ECO:0000313" key="5">
    <source>
        <dbReference type="EMBL" id="RHY26042.1"/>
    </source>
</evidence>
<dbReference type="InterPro" id="IPR038716">
    <property type="entry name" value="P1/P2_N_sf"/>
</dbReference>
<keyword evidence="3" id="KW-0687">Ribonucleoprotein</keyword>
<comment type="similarity">
    <text evidence="1">Belongs to the eukaryotic ribosomal protein P1/P2 family.</text>
</comment>
<comment type="caution">
    <text evidence="5">The sequence shown here is derived from an EMBL/GenBank/DDBJ whole genome shotgun (WGS) entry which is preliminary data.</text>
</comment>
<evidence type="ECO:0008006" key="7">
    <source>
        <dbReference type="Google" id="ProtNLM"/>
    </source>
</evidence>
<keyword evidence="2" id="KW-0689">Ribosomal protein</keyword>
<feature type="compositionally biased region" description="Low complexity" evidence="4">
    <location>
        <begin position="72"/>
        <end position="89"/>
    </location>
</feature>
<evidence type="ECO:0000256" key="3">
    <source>
        <dbReference type="ARBA" id="ARBA00023274"/>
    </source>
</evidence>
<dbReference type="Proteomes" id="UP000266239">
    <property type="component" value="Unassembled WGS sequence"/>
</dbReference>
<evidence type="ECO:0000313" key="6">
    <source>
        <dbReference type="Proteomes" id="UP000266239"/>
    </source>
</evidence>
<dbReference type="CDD" id="cd05831">
    <property type="entry name" value="Ribosomal_P1"/>
    <property type="match status" value="1"/>
</dbReference>
<dbReference type="Pfam" id="PF00428">
    <property type="entry name" value="Ribosomal_60s"/>
    <property type="match status" value="1"/>
</dbReference>
<accession>A0A397BXW0</accession>
<dbReference type="GO" id="GO:0002181">
    <property type="term" value="P:cytoplasmic translation"/>
    <property type="evidence" value="ECO:0007669"/>
    <property type="project" value="TreeGrafter"/>
</dbReference>
<name>A0A397BXW0_APHAT</name>
<dbReference type="AlphaFoldDB" id="A0A397BXW0"/>
<organism evidence="5 6">
    <name type="scientific">Aphanomyces astaci</name>
    <name type="common">Crayfish plague agent</name>
    <dbReference type="NCBI Taxonomy" id="112090"/>
    <lineage>
        <taxon>Eukaryota</taxon>
        <taxon>Sar</taxon>
        <taxon>Stramenopiles</taxon>
        <taxon>Oomycota</taxon>
        <taxon>Saprolegniomycetes</taxon>
        <taxon>Saprolegniales</taxon>
        <taxon>Verrucalvaceae</taxon>
        <taxon>Aphanomyces</taxon>
    </lineage>
</organism>
<dbReference type="EMBL" id="QUTA01002739">
    <property type="protein sequence ID" value="RHY26042.1"/>
    <property type="molecule type" value="Genomic_DNA"/>
</dbReference>
<dbReference type="PANTHER" id="PTHR45696:SF10">
    <property type="entry name" value="LARGE RIBOSOMAL SUBUNIT PROTEIN P1"/>
    <property type="match status" value="1"/>
</dbReference>
<dbReference type="Gene3D" id="1.10.10.1410">
    <property type="match status" value="1"/>
</dbReference>
<reference evidence="5 6" key="1">
    <citation type="submission" date="2018-08" db="EMBL/GenBank/DDBJ databases">
        <title>Aphanomyces genome sequencing and annotation.</title>
        <authorList>
            <person name="Minardi D."/>
            <person name="Oidtmann B."/>
            <person name="Van Der Giezen M."/>
            <person name="Studholme D.J."/>
        </authorList>
    </citation>
    <scope>NUCLEOTIDE SEQUENCE [LARGE SCALE GENOMIC DNA]</scope>
    <source>
        <strain evidence="5 6">Yx</strain>
    </source>
</reference>
<dbReference type="GO" id="GO:0030295">
    <property type="term" value="F:protein kinase activator activity"/>
    <property type="evidence" value="ECO:0007669"/>
    <property type="project" value="TreeGrafter"/>
</dbReference>
<dbReference type="VEuPathDB" id="FungiDB:H257_07798"/>
<dbReference type="GO" id="GO:0043021">
    <property type="term" value="F:ribonucleoprotein complex binding"/>
    <property type="evidence" value="ECO:0007669"/>
    <property type="project" value="TreeGrafter"/>
</dbReference>
<feature type="region of interest" description="Disordered" evidence="4">
    <location>
        <begin position="72"/>
        <end position="105"/>
    </location>
</feature>
<dbReference type="FunFam" id="1.10.10.1410:FF:000002">
    <property type="entry name" value="60S acidic ribosomal protein P2"/>
    <property type="match status" value="1"/>
</dbReference>